<reference evidence="5 6" key="1">
    <citation type="submission" date="2019-02" db="EMBL/GenBank/DDBJ databases">
        <title>Deep-cultivation of Planctomycetes and their phenomic and genomic characterization uncovers novel biology.</title>
        <authorList>
            <person name="Wiegand S."/>
            <person name="Jogler M."/>
            <person name="Boedeker C."/>
            <person name="Pinto D."/>
            <person name="Vollmers J."/>
            <person name="Rivas-Marin E."/>
            <person name="Kohn T."/>
            <person name="Peeters S.H."/>
            <person name="Heuer A."/>
            <person name="Rast P."/>
            <person name="Oberbeckmann S."/>
            <person name="Bunk B."/>
            <person name="Jeske O."/>
            <person name="Meyerdierks A."/>
            <person name="Storesund J.E."/>
            <person name="Kallscheuer N."/>
            <person name="Luecker S."/>
            <person name="Lage O.M."/>
            <person name="Pohl T."/>
            <person name="Merkel B.J."/>
            <person name="Hornburger P."/>
            <person name="Mueller R.-W."/>
            <person name="Bruemmer F."/>
            <person name="Labrenz M."/>
            <person name="Spormann A.M."/>
            <person name="Op den Camp H."/>
            <person name="Overmann J."/>
            <person name="Amann R."/>
            <person name="Jetten M.S.M."/>
            <person name="Mascher T."/>
            <person name="Medema M.H."/>
            <person name="Devos D.P."/>
            <person name="Kaster A.-K."/>
            <person name="Ovreas L."/>
            <person name="Rohde M."/>
            <person name="Galperin M.Y."/>
            <person name="Jogler C."/>
        </authorList>
    </citation>
    <scope>NUCLEOTIDE SEQUENCE [LARGE SCALE GENOMIC DNA]</scope>
    <source>
        <strain evidence="5 6">Pla163</strain>
    </source>
</reference>
<evidence type="ECO:0000256" key="2">
    <source>
        <dbReference type="SAM" id="SignalP"/>
    </source>
</evidence>
<feature type="domain" description="Dipeptidylpeptidase IV N-terminal" evidence="4">
    <location>
        <begin position="376"/>
        <end position="534"/>
    </location>
</feature>
<dbReference type="GO" id="GO:0008239">
    <property type="term" value="F:dipeptidyl-peptidase activity"/>
    <property type="evidence" value="ECO:0007669"/>
    <property type="project" value="TreeGrafter"/>
</dbReference>
<evidence type="ECO:0000256" key="1">
    <source>
        <dbReference type="SAM" id="MobiDB-lite"/>
    </source>
</evidence>
<evidence type="ECO:0000313" key="6">
    <source>
        <dbReference type="Proteomes" id="UP000319342"/>
    </source>
</evidence>
<dbReference type="PANTHER" id="PTHR11731">
    <property type="entry name" value="PROTEASE FAMILY S9B,C DIPEPTIDYL-PEPTIDASE IV-RELATED"/>
    <property type="match status" value="1"/>
</dbReference>
<keyword evidence="5" id="KW-0378">Hydrolase</keyword>
<feature type="chain" id="PRO_5021744999" evidence="2">
    <location>
        <begin position="33"/>
        <end position="832"/>
    </location>
</feature>
<dbReference type="Gene3D" id="2.140.10.30">
    <property type="entry name" value="Dipeptidylpeptidase IV, N-terminal domain"/>
    <property type="match status" value="2"/>
</dbReference>
<gene>
    <name evidence="5" type="primary">ptpA_3</name>
    <name evidence="5" type="ORF">Pla163_27380</name>
</gene>
<dbReference type="InterPro" id="IPR002469">
    <property type="entry name" value="Peptidase_S9B_N"/>
</dbReference>
<evidence type="ECO:0000259" key="3">
    <source>
        <dbReference type="Pfam" id="PF00326"/>
    </source>
</evidence>
<organism evidence="5 6">
    <name type="scientific">Rohdeia mirabilis</name>
    <dbReference type="NCBI Taxonomy" id="2528008"/>
    <lineage>
        <taxon>Bacteria</taxon>
        <taxon>Pseudomonadati</taxon>
        <taxon>Planctomycetota</taxon>
        <taxon>Planctomycetia</taxon>
        <taxon>Planctomycetia incertae sedis</taxon>
        <taxon>Rohdeia</taxon>
    </lineage>
</organism>
<dbReference type="EMBL" id="CP036290">
    <property type="protein sequence ID" value="QDU85606.1"/>
    <property type="molecule type" value="Genomic_DNA"/>
</dbReference>
<dbReference type="InterPro" id="IPR050278">
    <property type="entry name" value="Serine_Prot_S9B/DPPIV"/>
</dbReference>
<dbReference type="GO" id="GO:0008236">
    <property type="term" value="F:serine-type peptidase activity"/>
    <property type="evidence" value="ECO:0007669"/>
    <property type="project" value="InterPro"/>
</dbReference>
<proteinExistence type="predicted"/>
<dbReference type="Proteomes" id="UP000319342">
    <property type="component" value="Chromosome"/>
</dbReference>
<dbReference type="InterPro" id="IPR001375">
    <property type="entry name" value="Peptidase_S9_cat"/>
</dbReference>
<name>A0A518D299_9BACT</name>
<keyword evidence="6" id="KW-1185">Reference proteome</keyword>
<dbReference type="PROSITE" id="PS51257">
    <property type="entry name" value="PROKAR_LIPOPROTEIN"/>
    <property type="match status" value="1"/>
</dbReference>
<dbReference type="EC" id="3.4.14.12" evidence="5"/>
<dbReference type="RefSeq" id="WP_145189278.1">
    <property type="nucleotide sequence ID" value="NZ_CP036290.1"/>
</dbReference>
<feature type="region of interest" description="Disordered" evidence="1">
    <location>
        <begin position="208"/>
        <end position="228"/>
    </location>
</feature>
<keyword evidence="2" id="KW-0732">Signal</keyword>
<feature type="domain" description="Peptidase S9 prolyl oligopeptidase catalytic" evidence="3">
    <location>
        <begin position="625"/>
        <end position="820"/>
    </location>
</feature>
<accession>A0A518D299</accession>
<protein>
    <submittedName>
        <fullName evidence="5">Prolyl tripeptidyl peptidase</fullName>
        <ecNumber evidence="5">3.4.14.12</ecNumber>
    </submittedName>
</protein>
<dbReference type="Pfam" id="PF00930">
    <property type="entry name" value="DPPIV_N"/>
    <property type="match status" value="1"/>
</dbReference>
<dbReference type="OrthoDB" id="108903at2"/>
<dbReference type="SUPFAM" id="SSF53474">
    <property type="entry name" value="alpha/beta-Hydrolases"/>
    <property type="match status" value="1"/>
</dbReference>
<sequence precursor="true">MRAKSTNATIRPRPARVPVLLVLLAAVASGCAATGGGSNGPGPFGAPLGPVRAAAVDGAASGALTLEEIFADQQWVARSPTAAVWSVDGERVLYDRVRPNSAVTDRHRIDLASGVTTIVADDARGPLAAGGWIHEPGATGDRALGVHAGNLFLWDAGGPRQLTRGRASVSSVRWSLDGEHVFFERGGSWWSLELDGASDAFELARFETSDEPPDESDGPTGFRAESQQRLFDVISEEERRARERREVDERRRDLDPTRVLAPLYVGAGNTIWRDELDPTGRYLVAIVEPQGQGDGARDQMPVWITEDADIDVERVRPHAGEAARIGHRLEWFDLETGGRVEVPLDGLSGQDTDPLAFLRATDPLEGPREVRARLFDWSPDGRLLALQVYSIDDKDRWTCLLDAEDATLHEIHRLSDEAWIGSFNEMGWVPGTSQLWFQSEESGWSHIHLYDADTGTTRALTSGRWETDNVVAAPDGSCLFCVGNRSDHGVLEVHRVFLDGRAAERLTHFEGVTRFVLSPGGERLLCTVSRALEPPELYLVDARTGAEPKRLTHTIEPAWAARPWIEPEYVLVPGREGRAIPARLYRPAGTPTGPRPAVLFVHGAGYLQNAHRGWSTYQREFMFHSFLVQQGFVVLDMDYRASAGYGRDWRTAIWRHMGEPELEDLVDGARWLAQDLDVDPERIGLYGGSYGGFMTLMALFKAPEVFACGAALRPVTDWAHYNDPYTARILHTPDLDPEAYRRSSPIEFAEGLEDPLLVCHGLVDSNVLAKDSVRLSQRLIELGVQDFEVMLYPAESHAFRWPSSWLDEYRRIWKLFDTWLVEPIGARAATED</sequence>
<dbReference type="SUPFAM" id="SSF82171">
    <property type="entry name" value="DPP6 N-terminal domain-like"/>
    <property type="match status" value="1"/>
</dbReference>
<dbReference type="PANTHER" id="PTHR11731:SF193">
    <property type="entry name" value="DIPEPTIDYL PEPTIDASE 9"/>
    <property type="match status" value="1"/>
</dbReference>
<dbReference type="GO" id="GO:0006508">
    <property type="term" value="P:proteolysis"/>
    <property type="evidence" value="ECO:0007669"/>
    <property type="project" value="InterPro"/>
</dbReference>
<dbReference type="Gene3D" id="3.40.50.1820">
    <property type="entry name" value="alpha/beta hydrolase"/>
    <property type="match status" value="1"/>
</dbReference>
<feature type="signal peptide" evidence="2">
    <location>
        <begin position="1"/>
        <end position="32"/>
    </location>
</feature>
<dbReference type="AlphaFoldDB" id="A0A518D299"/>
<dbReference type="InterPro" id="IPR029058">
    <property type="entry name" value="AB_hydrolase_fold"/>
</dbReference>
<evidence type="ECO:0000259" key="4">
    <source>
        <dbReference type="Pfam" id="PF00930"/>
    </source>
</evidence>
<evidence type="ECO:0000313" key="5">
    <source>
        <dbReference type="EMBL" id="QDU85606.1"/>
    </source>
</evidence>
<dbReference type="Pfam" id="PF00326">
    <property type="entry name" value="Peptidase_S9"/>
    <property type="match status" value="1"/>
</dbReference>